<keyword evidence="7" id="KW-0675">Receptor</keyword>
<evidence type="ECO:0000256" key="10">
    <source>
        <dbReference type="SAM" id="Phobius"/>
    </source>
</evidence>
<evidence type="ECO:0000313" key="12">
    <source>
        <dbReference type="Proteomes" id="UP000515150"/>
    </source>
</evidence>
<protein>
    <submittedName>
        <fullName evidence="13">D(2) dopamine receptor A-like</fullName>
    </submittedName>
</protein>
<feature type="compositionally biased region" description="Basic and acidic residues" evidence="9">
    <location>
        <begin position="331"/>
        <end position="346"/>
    </location>
</feature>
<gene>
    <name evidence="13" type="primary">LOC114857344</name>
</gene>
<comment type="subcellular location">
    <subcellularLocation>
        <location evidence="1">Cell membrane</location>
        <topology evidence="1">Multi-pass membrane protein</topology>
    </subcellularLocation>
</comment>
<evidence type="ECO:0000256" key="1">
    <source>
        <dbReference type="ARBA" id="ARBA00004651"/>
    </source>
</evidence>
<dbReference type="RefSeq" id="XP_029009562.1">
    <property type="nucleotide sequence ID" value="XM_029153729.2"/>
</dbReference>
<keyword evidence="5" id="KW-0297">G-protein coupled receptor</keyword>
<dbReference type="PANTHER" id="PTHR24248">
    <property type="entry name" value="ADRENERGIC RECEPTOR-RELATED G-PROTEIN COUPLED RECEPTOR"/>
    <property type="match status" value="1"/>
</dbReference>
<evidence type="ECO:0000256" key="8">
    <source>
        <dbReference type="ARBA" id="ARBA00023224"/>
    </source>
</evidence>
<keyword evidence="8" id="KW-0807">Transducer</keyword>
<feature type="region of interest" description="Disordered" evidence="9">
    <location>
        <begin position="233"/>
        <end position="359"/>
    </location>
</feature>
<dbReference type="Gene3D" id="1.20.1070.10">
    <property type="entry name" value="Rhodopsin 7-helix transmembrane proteins"/>
    <property type="match status" value="2"/>
</dbReference>
<dbReference type="GO" id="GO:0004930">
    <property type="term" value="F:G protein-coupled receptor activity"/>
    <property type="evidence" value="ECO:0007669"/>
    <property type="project" value="UniProtKB-KW"/>
</dbReference>
<dbReference type="GO" id="GO:0071875">
    <property type="term" value="P:adrenergic receptor signaling pathway"/>
    <property type="evidence" value="ECO:0007669"/>
    <property type="project" value="UniProtKB-ARBA"/>
</dbReference>
<dbReference type="GeneID" id="114857344"/>
<proteinExistence type="predicted"/>
<dbReference type="AlphaFoldDB" id="A0A6P7MRP4"/>
<dbReference type="PRINTS" id="PR00237">
    <property type="entry name" value="GPCRRHODOPSN"/>
</dbReference>
<dbReference type="SUPFAM" id="SSF81321">
    <property type="entry name" value="Family A G protein-coupled receptor-like"/>
    <property type="match status" value="1"/>
</dbReference>
<dbReference type="OrthoDB" id="2105199at2759"/>
<dbReference type="PROSITE" id="PS50262">
    <property type="entry name" value="G_PROTEIN_RECEP_F1_2"/>
    <property type="match status" value="1"/>
</dbReference>
<organism evidence="12 13">
    <name type="scientific">Betta splendens</name>
    <name type="common">Siamese fighting fish</name>
    <dbReference type="NCBI Taxonomy" id="158456"/>
    <lineage>
        <taxon>Eukaryota</taxon>
        <taxon>Metazoa</taxon>
        <taxon>Chordata</taxon>
        <taxon>Craniata</taxon>
        <taxon>Vertebrata</taxon>
        <taxon>Euteleostomi</taxon>
        <taxon>Actinopterygii</taxon>
        <taxon>Neopterygii</taxon>
        <taxon>Teleostei</taxon>
        <taxon>Neoteleostei</taxon>
        <taxon>Acanthomorphata</taxon>
        <taxon>Anabantaria</taxon>
        <taxon>Anabantiformes</taxon>
        <taxon>Anabantoidei</taxon>
        <taxon>Osphronemidae</taxon>
        <taxon>Betta</taxon>
    </lineage>
</organism>
<reference evidence="13" key="1">
    <citation type="submission" date="2025-08" db="UniProtKB">
        <authorList>
            <consortium name="RefSeq"/>
        </authorList>
    </citation>
    <scope>IDENTIFICATION</scope>
</reference>
<dbReference type="CDD" id="cd00637">
    <property type="entry name" value="7tm_classA_rhodopsin-like"/>
    <property type="match status" value="1"/>
</dbReference>
<name>A0A6P7MRP4_BETSP</name>
<evidence type="ECO:0000256" key="4">
    <source>
        <dbReference type="ARBA" id="ARBA00022989"/>
    </source>
</evidence>
<evidence type="ECO:0000256" key="7">
    <source>
        <dbReference type="ARBA" id="ARBA00023170"/>
    </source>
</evidence>
<dbReference type="Pfam" id="PF00001">
    <property type="entry name" value="7tm_1"/>
    <property type="match status" value="1"/>
</dbReference>
<keyword evidence="2" id="KW-1003">Cell membrane</keyword>
<keyword evidence="6 10" id="KW-0472">Membrane</keyword>
<evidence type="ECO:0000256" key="5">
    <source>
        <dbReference type="ARBA" id="ARBA00023040"/>
    </source>
</evidence>
<feature type="compositionally biased region" description="Basic and acidic residues" evidence="9">
    <location>
        <begin position="283"/>
        <end position="293"/>
    </location>
</feature>
<feature type="transmembrane region" description="Helical" evidence="10">
    <location>
        <begin position="143"/>
        <end position="165"/>
    </location>
</feature>
<feature type="transmembrane region" description="Helical" evidence="10">
    <location>
        <begin position="455"/>
        <end position="475"/>
    </location>
</feature>
<dbReference type="Proteomes" id="UP000515150">
    <property type="component" value="Chromosome 6"/>
</dbReference>
<sequence length="497" mass="53398">MGDAPTAAWDHGNSSVWAGGVDGAFVAAHGAILLITSVVGTAANAFVILAVSHQKSLQTATNALLVNLAVADALRCAVDCPVLLAVVVSVHRGGRAHAAVCDAQAASFSFGCCIQLLTLACISAERYQAIAQPFRKRQRRRRIMVLIPLTWTLAAVLTVCCLLFVKDSLVNVRCQGSQGASSSYDAFGLYMLLPLWATCFSVITGFYARIFALVRAHNRKIFDKGTSLIPNKEEAVNTDRTKESGRKESARTQKLSRDPAPRRVSVSSKGGAQKHTGATMELETERRHQEKTFRRGQFSACVTDAGAQPANGGDAAGATEAPSGLNTENQSNEKAKIEKVPPETKEPGCQGPSAAQTQNPALLIEPKGAETLRRAPPLPPETSSAVVKGAVCMMPSKAGRERANQSKEGKLAQRAGYIIISFLVFWLPLVTTTLVNLAVYKLSHAQIKIIQDVEILSVSVACVTSLSDPIIYAAVNPQFRTEYYRIKSGMRSMFKKK</sequence>
<keyword evidence="12" id="KW-1185">Reference proteome</keyword>
<evidence type="ECO:0000259" key="11">
    <source>
        <dbReference type="PROSITE" id="PS50262"/>
    </source>
</evidence>
<dbReference type="GO" id="GO:0005886">
    <property type="term" value="C:plasma membrane"/>
    <property type="evidence" value="ECO:0007669"/>
    <property type="project" value="UniProtKB-SubCell"/>
</dbReference>
<feature type="domain" description="G-protein coupled receptors family 1 profile" evidence="11">
    <location>
        <begin position="43"/>
        <end position="472"/>
    </location>
</feature>
<feature type="transmembrane region" description="Helical" evidence="10">
    <location>
        <begin position="24"/>
        <end position="51"/>
    </location>
</feature>
<dbReference type="InterPro" id="IPR017452">
    <property type="entry name" value="GPCR_Rhodpsn_7TM"/>
</dbReference>
<dbReference type="PANTHER" id="PTHR24248:SF129">
    <property type="entry name" value="G-PROTEIN COUPLED RECEPTORS FAMILY 1 PROFILE DOMAIN-CONTAINING PROTEIN"/>
    <property type="match status" value="1"/>
</dbReference>
<keyword evidence="4 10" id="KW-1133">Transmembrane helix</keyword>
<evidence type="ECO:0000313" key="13">
    <source>
        <dbReference type="RefSeq" id="XP_029009562.1"/>
    </source>
</evidence>
<feature type="transmembrane region" description="Helical" evidence="10">
    <location>
        <begin position="187"/>
        <end position="214"/>
    </location>
</feature>
<evidence type="ECO:0000256" key="3">
    <source>
        <dbReference type="ARBA" id="ARBA00022692"/>
    </source>
</evidence>
<evidence type="ECO:0000256" key="9">
    <source>
        <dbReference type="SAM" id="MobiDB-lite"/>
    </source>
</evidence>
<accession>A0A6P7MRP4</accession>
<feature type="compositionally biased region" description="Basic and acidic residues" evidence="9">
    <location>
        <begin position="233"/>
        <end position="261"/>
    </location>
</feature>
<evidence type="ECO:0000256" key="6">
    <source>
        <dbReference type="ARBA" id="ARBA00023136"/>
    </source>
</evidence>
<feature type="transmembrane region" description="Helical" evidence="10">
    <location>
        <begin position="415"/>
        <end position="435"/>
    </location>
</feature>
<dbReference type="InParanoid" id="A0A6P7MRP4"/>
<evidence type="ECO:0000256" key="2">
    <source>
        <dbReference type="ARBA" id="ARBA00022475"/>
    </source>
</evidence>
<dbReference type="InterPro" id="IPR000276">
    <property type="entry name" value="GPCR_Rhodpsn"/>
</dbReference>
<dbReference type="KEGG" id="bspl:114857344"/>
<keyword evidence="3 10" id="KW-0812">Transmembrane</keyword>